<name>A0A0C9VRN2_SPHS4</name>
<feature type="non-terminal residue" evidence="1">
    <location>
        <position position="1"/>
    </location>
</feature>
<dbReference type="AlphaFoldDB" id="A0A0C9VRN2"/>
<keyword evidence="2" id="KW-1185">Reference proteome</keyword>
<dbReference type="OrthoDB" id="2985022at2759"/>
<dbReference type="Proteomes" id="UP000054279">
    <property type="component" value="Unassembled WGS sequence"/>
</dbReference>
<evidence type="ECO:0000313" key="2">
    <source>
        <dbReference type="Proteomes" id="UP000054279"/>
    </source>
</evidence>
<protein>
    <submittedName>
        <fullName evidence="1">Uncharacterized protein</fullName>
    </submittedName>
</protein>
<dbReference type="EMBL" id="KN837140">
    <property type="protein sequence ID" value="KIJ40975.1"/>
    <property type="molecule type" value="Genomic_DNA"/>
</dbReference>
<evidence type="ECO:0000313" key="1">
    <source>
        <dbReference type="EMBL" id="KIJ40975.1"/>
    </source>
</evidence>
<dbReference type="HOGENOM" id="CLU_143024_0_0_1"/>
<accession>A0A0C9VRN2</accession>
<gene>
    <name evidence="1" type="ORF">M422DRAFT_173082</name>
</gene>
<organism evidence="1 2">
    <name type="scientific">Sphaerobolus stellatus (strain SS14)</name>
    <dbReference type="NCBI Taxonomy" id="990650"/>
    <lineage>
        <taxon>Eukaryota</taxon>
        <taxon>Fungi</taxon>
        <taxon>Dikarya</taxon>
        <taxon>Basidiomycota</taxon>
        <taxon>Agaricomycotina</taxon>
        <taxon>Agaricomycetes</taxon>
        <taxon>Phallomycetidae</taxon>
        <taxon>Geastrales</taxon>
        <taxon>Sphaerobolaceae</taxon>
        <taxon>Sphaerobolus</taxon>
    </lineage>
</organism>
<reference evidence="1 2" key="1">
    <citation type="submission" date="2014-06" db="EMBL/GenBank/DDBJ databases">
        <title>Evolutionary Origins and Diversification of the Mycorrhizal Mutualists.</title>
        <authorList>
            <consortium name="DOE Joint Genome Institute"/>
            <consortium name="Mycorrhizal Genomics Consortium"/>
            <person name="Kohler A."/>
            <person name="Kuo A."/>
            <person name="Nagy L.G."/>
            <person name="Floudas D."/>
            <person name="Copeland A."/>
            <person name="Barry K.W."/>
            <person name="Cichocki N."/>
            <person name="Veneault-Fourrey C."/>
            <person name="LaButti K."/>
            <person name="Lindquist E.A."/>
            <person name="Lipzen A."/>
            <person name="Lundell T."/>
            <person name="Morin E."/>
            <person name="Murat C."/>
            <person name="Riley R."/>
            <person name="Ohm R."/>
            <person name="Sun H."/>
            <person name="Tunlid A."/>
            <person name="Henrissat B."/>
            <person name="Grigoriev I.V."/>
            <person name="Hibbett D.S."/>
            <person name="Martin F."/>
        </authorList>
    </citation>
    <scope>NUCLEOTIDE SEQUENCE [LARGE SCALE GENOMIC DNA]</scope>
    <source>
        <strain evidence="1 2">SS14</strain>
    </source>
</reference>
<proteinExistence type="predicted"/>
<sequence length="118" mass="12675">HLITPEQFKNWLATTDATITYIGAPINDLTTRDALNTIVTYCNRRTNNVCGGDCTVYNGSARCLNAPDTQCLSATNNVGFCDRGGCSGSCNQFSSCGTRLDNNFCYTPGTRSINVSNA</sequence>